<accession>A0A804PEI4</accession>
<evidence type="ECO:0000256" key="1">
    <source>
        <dbReference type="SAM" id="MobiDB-lite"/>
    </source>
</evidence>
<dbReference type="EnsemblPlants" id="Zm00001eb230420_T001">
    <property type="protein sequence ID" value="Zm00001eb230420_P001"/>
    <property type="gene ID" value="Zm00001eb230420"/>
</dbReference>
<keyword evidence="3" id="KW-1185">Reference proteome</keyword>
<proteinExistence type="predicted"/>
<protein>
    <submittedName>
        <fullName evidence="2">Uncharacterized protein</fullName>
    </submittedName>
</protein>
<reference evidence="3" key="1">
    <citation type="journal article" date="2009" name="Science">
        <title>The B73 maize genome: complexity, diversity, and dynamics.</title>
        <authorList>
            <person name="Schnable P.S."/>
            <person name="Ware D."/>
            <person name="Fulton R.S."/>
            <person name="Stein J.C."/>
            <person name="Wei F."/>
            <person name="Pasternak S."/>
            <person name="Liang C."/>
            <person name="Zhang J."/>
            <person name="Fulton L."/>
            <person name="Graves T.A."/>
            <person name="Minx P."/>
            <person name="Reily A.D."/>
            <person name="Courtney L."/>
            <person name="Kruchowski S.S."/>
            <person name="Tomlinson C."/>
            <person name="Strong C."/>
            <person name="Delehaunty K."/>
            <person name="Fronick C."/>
            <person name="Courtney B."/>
            <person name="Rock S.M."/>
            <person name="Belter E."/>
            <person name="Du F."/>
            <person name="Kim K."/>
            <person name="Abbott R.M."/>
            <person name="Cotton M."/>
            <person name="Levy A."/>
            <person name="Marchetto P."/>
            <person name="Ochoa K."/>
            <person name="Jackson S.M."/>
            <person name="Gillam B."/>
            <person name="Chen W."/>
            <person name="Yan L."/>
            <person name="Higginbotham J."/>
            <person name="Cardenas M."/>
            <person name="Waligorski J."/>
            <person name="Applebaum E."/>
            <person name="Phelps L."/>
            <person name="Falcone J."/>
            <person name="Kanchi K."/>
            <person name="Thane T."/>
            <person name="Scimone A."/>
            <person name="Thane N."/>
            <person name="Henke J."/>
            <person name="Wang T."/>
            <person name="Ruppert J."/>
            <person name="Shah N."/>
            <person name="Rotter K."/>
            <person name="Hodges J."/>
            <person name="Ingenthron E."/>
            <person name="Cordes M."/>
            <person name="Kohlberg S."/>
            <person name="Sgro J."/>
            <person name="Delgado B."/>
            <person name="Mead K."/>
            <person name="Chinwalla A."/>
            <person name="Leonard S."/>
            <person name="Crouse K."/>
            <person name="Collura K."/>
            <person name="Kudrna D."/>
            <person name="Currie J."/>
            <person name="He R."/>
            <person name="Angelova A."/>
            <person name="Rajasekar S."/>
            <person name="Mueller T."/>
            <person name="Lomeli R."/>
            <person name="Scara G."/>
            <person name="Ko A."/>
            <person name="Delaney K."/>
            <person name="Wissotski M."/>
            <person name="Lopez G."/>
            <person name="Campos D."/>
            <person name="Braidotti M."/>
            <person name="Ashley E."/>
            <person name="Golser W."/>
            <person name="Kim H."/>
            <person name="Lee S."/>
            <person name="Lin J."/>
            <person name="Dujmic Z."/>
            <person name="Kim W."/>
            <person name="Talag J."/>
            <person name="Zuccolo A."/>
            <person name="Fan C."/>
            <person name="Sebastian A."/>
            <person name="Kramer M."/>
            <person name="Spiegel L."/>
            <person name="Nascimento L."/>
            <person name="Zutavern T."/>
            <person name="Miller B."/>
            <person name="Ambroise C."/>
            <person name="Muller S."/>
            <person name="Spooner W."/>
            <person name="Narechania A."/>
            <person name="Ren L."/>
            <person name="Wei S."/>
            <person name="Kumari S."/>
            <person name="Faga B."/>
            <person name="Levy M.J."/>
            <person name="McMahan L."/>
            <person name="Van Buren P."/>
            <person name="Vaughn M.W."/>
            <person name="Ying K."/>
            <person name="Yeh C.-T."/>
            <person name="Emrich S.J."/>
            <person name="Jia Y."/>
            <person name="Kalyanaraman A."/>
            <person name="Hsia A.-P."/>
            <person name="Barbazuk W.B."/>
            <person name="Baucom R.S."/>
            <person name="Brutnell T.P."/>
            <person name="Carpita N.C."/>
            <person name="Chaparro C."/>
            <person name="Chia J.-M."/>
            <person name="Deragon J.-M."/>
            <person name="Estill J.C."/>
            <person name="Fu Y."/>
            <person name="Jeddeloh J.A."/>
            <person name="Han Y."/>
            <person name="Lee H."/>
            <person name="Li P."/>
            <person name="Lisch D.R."/>
            <person name="Liu S."/>
            <person name="Liu Z."/>
            <person name="Nagel D.H."/>
            <person name="McCann M.C."/>
            <person name="SanMiguel P."/>
            <person name="Myers A.M."/>
            <person name="Nettleton D."/>
            <person name="Nguyen J."/>
            <person name="Penning B.W."/>
            <person name="Ponnala L."/>
            <person name="Schneider K.L."/>
            <person name="Schwartz D.C."/>
            <person name="Sharma A."/>
            <person name="Soderlund C."/>
            <person name="Springer N.M."/>
            <person name="Sun Q."/>
            <person name="Wang H."/>
            <person name="Waterman M."/>
            <person name="Westerman R."/>
            <person name="Wolfgruber T.K."/>
            <person name="Yang L."/>
            <person name="Yu Y."/>
            <person name="Zhang L."/>
            <person name="Zhou S."/>
            <person name="Zhu Q."/>
            <person name="Bennetzen J.L."/>
            <person name="Dawe R.K."/>
            <person name="Jiang J."/>
            <person name="Jiang N."/>
            <person name="Presting G.G."/>
            <person name="Wessler S.R."/>
            <person name="Aluru S."/>
            <person name="Martienssen R.A."/>
            <person name="Clifton S.W."/>
            <person name="McCombie W.R."/>
            <person name="Wing R.A."/>
            <person name="Wilson R.K."/>
        </authorList>
    </citation>
    <scope>NUCLEOTIDE SEQUENCE [LARGE SCALE GENOMIC DNA]</scope>
    <source>
        <strain evidence="3">cv. B73</strain>
    </source>
</reference>
<dbReference type="Gramene" id="Zm00001eb230420_T001">
    <property type="protein sequence ID" value="Zm00001eb230420_P001"/>
    <property type="gene ID" value="Zm00001eb230420"/>
</dbReference>
<reference evidence="2" key="3">
    <citation type="submission" date="2021-05" db="UniProtKB">
        <authorList>
            <consortium name="EnsemblPlants"/>
        </authorList>
    </citation>
    <scope>IDENTIFICATION</scope>
    <source>
        <strain evidence="2">cv. B73</strain>
    </source>
</reference>
<sequence length="190" mass="20496">MDEARSRGDARRGAGRSDRRRHRNKGVAGARHQRRKSRAGSREDGRANRAGRHGQQESEQSAAGKHQGTSRHAMEGSSTSRAEGTEASAPASSCRGDRSPSAEQGGIRGERGHGELKEQGGRGPSSAMGELGGRRSWARAREPHDERRAWLCSSARGRGSLLAVLEILAGREAEEAKEEITRAGDERREG</sequence>
<dbReference type="AlphaFoldDB" id="A0A804PEI4"/>
<feature type="compositionally biased region" description="Basic and acidic residues" evidence="1">
    <location>
        <begin position="108"/>
        <end position="120"/>
    </location>
</feature>
<name>A0A804PEI4_MAIZE</name>
<evidence type="ECO:0000313" key="3">
    <source>
        <dbReference type="Proteomes" id="UP000007305"/>
    </source>
</evidence>
<feature type="region of interest" description="Disordered" evidence="1">
    <location>
        <begin position="1"/>
        <end position="146"/>
    </location>
</feature>
<dbReference type="InParanoid" id="A0A804PEI4"/>
<feature type="compositionally biased region" description="Basic residues" evidence="1">
    <location>
        <begin position="18"/>
        <end position="39"/>
    </location>
</feature>
<evidence type="ECO:0000313" key="2">
    <source>
        <dbReference type="EnsemblPlants" id="Zm00001eb230420_P001"/>
    </source>
</evidence>
<organism evidence="2 3">
    <name type="scientific">Zea mays</name>
    <name type="common">Maize</name>
    <dbReference type="NCBI Taxonomy" id="4577"/>
    <lineage>
        <taxon>Eukaryota</taxon>
        <taxon>Viridiplantae</taxon>
        <taxon>Streptophyta</taxon>
        <taxon>Embryophyta</taxon>
        <taxon>Tracheophyta</taxon>
        <taxon>Spermatophyta</taxon>
        <taxon>Magnoliopsida</taxon>
        <taxon>Liliopsida</taxon>
        <taxon>Poales</taxon>
        <taxon>Poaceae</taxon>
        <taxon>PACMAD clade</taxon>
        <taxon>Panicoideae</taxon>
        <taxon>Andropogonodae</taxon>
        <taxon>Andropogoneae</taxon>
        <taxon>Tripsacinae</taxon>
        <taxon>Zea</taxon>
    </lineage>
</organism>
<dbReference type="Proteomes" id="UP000007305">
    <property type="component" value="Chromosome 5"/>
</dbReference>
<feature type="compositionally biased region" description="Basic and acidic residues" evidence="1">
    <location>
        <begin position="1"/>
        <end position="17"/>
    </location>
</feature>
<reference evidence="2" key="2">
    <citation type="submission" date="2019-07" db="EMBL/GenBank/DDBJ databases">
        <authorList>
            <person name="Seetharam A."/>
            <person name="Woodhouse M."/>
            <person name="Cannon E."/>
        </authorList>
    </citation>
    <scope>NUCLEOTIDE SEQUENCE [LARGE SCALE GENOMIC DNA]</scope>
    <source>
        <strain evidence="2">cv. B73</strain>
    </source>
</reference>